<comment type="caution">
    <text evidence="1">The sequence shown here is derived from an EMBL/GenBank/DDBJ whole genome shotgun (WGS) entry which is preliminary data.</text>
</comment>
<keyword evidence="2" id="KW-1185">Reference proteome</keyword>
<dbReference type="AlphaFoldDB" id="A0ABD2NSX0"/>
<accession>A0ABD2NSX0</accession>
<evidence type="ECO:0000313" key="2">
    <source>
        <dbReference type="Proteomes" id="UP001516400"/>
    </source>
</evidence>
<reference evidence="1 2" key="1">
    <citation type="journal article" date="2021" name="BMC Biol.">
        <title>Horizontally acquired antibacterial genes associated with adaptive radiation of ladybird beetles.</title>
        <authorList>
            <person name="Li H.S."/>
            <person name="Tang X.F."/>
            <person name="Huang Y.H."/>
            <person name="Xu Z.Y."/>
            <person name="Chen M.L."/>
            <person name="Du X.Y."/>
            <person name="Qiu B.Y."/>
            <person name="Chen P.T."/>
            <person name="Zhang W."/>
            <person name="Slipinski A."/>
            <person name="Escalona H.E."/>
            <person name="Waterhouse R.M."/>
            <person name="Zwick A."/>
            <person name="Pang H."/>
        </authorList>
    </citation>
    <scope>NUCLEOTIDE SEQUENCE [LARGE SCALE GENOMIC DNA]</scope>
    <source>
        <strain evidence="1">SYSU2018</strain>
    </source>
</reference>
<sequence>MMQLFHRAVTQAAVQYAVTFNTILRKVRALHSGKYGRPSALSSEDESKPLKSEKLFRTINKTMFPCLLRLAVEKIGANSVANSKAGIRACVIVPFDTDVLLKKVLRSTAEENRNNENTWTQTLVDHLSTMRAAPWSQNPKREKN</sequence>
<organism evidence="1 2">
    <name type="scientific">Cryptolaemus montrouzieri</name>
    <dbReference type="NCBI Taxonomy" id="559131"/>
    <lineage>
        <taxon>Eukaryota</taxon>
        <taxon>Metazoa</taxon>
        <taxon>Ecdysozoa</taxon>
        <taxon>Arthropoda</taxon>
        <taxon>Hexapoda</taxon>
        <taxon>Insecta</taxon>
        <taxon>Pterygota</taxon>
        <taxon>Neoptera</taxon>
        <taxon>Endopterygota</taxon>
        <taxon>Coleoptera</taxon>
        <taxon>Polyphaga</taxon>
        <taxon>Cucujiformia</taxon>
        <taxon>Coccinelloidea</taxon>
        <taxon>Coccinellidae</taxon>
        <taxon>Scymninae</taxon>
        <taxon>Scymnini</taxon>
        <taxon>Cryptolaemus</taxon>
    </lineage>
</organism>
<name>A0ABD2NSX0_9CUCU</name>
<gene>
    <name evidence="1" type="ORF">HHI36_004796</name>
</gene>
<evidence type="ECO:0000313" key="1">
    <source>
        <dbReference type="EMBL" id="KAL3281589.1"/>
    </source>
</evidence>
<protein>
    <submittedName>
        <fullName evidence="1">Uncharacterized protein</fullName>
    </submittedName>
</protein>
<dbReference type="Proteomes" id="UP001516400">
    <property type="component" value="Unassembled WGS sequence"/>
</dbReference>
<dbReference type="EMBL" id="JABFTP020000144">
    <property type="protein sequence ID" value="KAL3281589.1"/>
    <property type="molecule type" value="Genomic_DNA"/>
</dbReference>
<proteinExistence type="predicted"/>